<dbReference type="SUPFAM" id="SSF56059">
    <property type="entry name" value="Glutathione synthetase ATP-binding domain-like"/>
    <property type="match status" value="1"/>
</dbReference>
<comment type="caution">
    <text evidence="4">The sequence shown here is derived from an EMBL/GenBank/DDBJ whole genome shotgun (WGS) entry which is preliminary data.</text>
</comment>
<dbReference type="Gene3D" id="3.30.1490.20">
    <property type="entry name" value="ATP-grasp fold, A domain"/>
    <property type="match status" value="1"/>
</dbReference>
<keyword evidence="1" id="KW-0464">Manganese</keyword>
<accession>A0A3N5XZ88</accession>
<dbReference type="Gene3D" id="3.30.470.20">
    <property type="entry name" value="ATP-grasp fold, B domain"/>
    <property type="match status" value="1"/>
</dbReference>
<dbReference type="AlphaFoldDB" id="A0A3N5XZ88"/>
<keyword evidence="2" id="KW-0067">ATP-binding</keyword>
<dbReference type="EMBL" id="RPOK01000004">
    <property type="protein sequence ID" value="RPJ65813.1"/>
    <property type="molecule type" value="Genomic_DNA"/>
</dbReference>
<dbReference type="GO" id="GO:0046872">
    <property type="term" value="F:metal ion binding"/>
    <property type="evidence" value="ECO:0007669"/>
    <property type="project" value="InterPro"/>
</dbReference>
<evidence type="ECO:0000256" key="2">
    <source>
        <dbReference type="PROSITE-ProRule" id="PRU00409"/>
    </source>
</evidence>
<protein>
    <submittedName>
        <fullName evidence="4">ATP-grasp domain-containing protein</fullName>
    </submittedName>
</protein>
<evidence type="ECO:0000313" key="5">
    <source>
        <dbReference type="Proteomes" id="UP000275281"/>
    </source>
</evidence>
<dbReference type="OrthoDB" id="9800957at2"/>
<reference evidence="4 5" key="1">
    <citation type="submission" date="2018-11" db="EMBL/GenBank/DDBJ databases">
        <authorList>
            <person name="Ye M.-Q."/>
            <person name="Du Z.-J."/>
        </authorList>
    </citation>
    <scope>NUCLEOTIDE SEQUENCE [LARGE SCALE GENOMIC DNA]</scope>
    <source>
        <strain evidence="4 5">U0105</strain>
    </source>
</reference>
<dbReference type="GO" id="GO:0005524">
    <property type="term" value="F:ATP binding"/>
    <property type="evidence" value="ECO:0007669"/>
    <property type="project" value="UniProtKB-UniRule"/>
</dbReference>
<dbReference type="InterPro" id="IPR011761">
    <property type="entry name" value="ATP-grasp"/>
</dbReference>
<sequence>MKKTLIVVDTNDWPDLELAGCSVIDFETYLTEYPKKNAPTTTIINLCDTEHYLSQGYYCSLLAEARQHKVMPSVKQINSLRTKDEEVPVYIDVPEHIAKGVHKGGDHFIYFGKTEDSAYTNIAALVFQAFPLPLLKIEWLKPSSNNSIRVSVQRAALSSLTNQQKNAFWNEVRSFTERTWSSKAKRKQLRWDMAILVNPDEPNPPSDEKALNAFIKAARKVSINATLITQSELSSLARFDALFLRETTAIDHPTYRLAVEAENQGLVVIDDPQSILRCCNKVFLHDAFNYQGIPTPKTRILHRITDDTLLSLAEEFAFPMVLKLPEGSFSKGVFKVNDAQELREKLTEMFSVSALVLVQEYMYTDFDWRIGVLNGRALYACRYEMARNHWQIYNHNAKRGISGGFKTLPTFEVPKSVLDVAIKASNIIGKSLYGVDIKVKNNKPYVLEVNDNPSIEHKVEDAYLGNELYMQVMTEFRQRLEARGRP</sequence>
<dbReference type="GO" id="GO:0018169">
    <property type="term" value="F:ribosomal S6-glutamic acid ligase activity"/>
    <property type="evidence" value="ECO:0007669"/>
    <property type="project" value="TreeGrafter"/>
</dbReference>
<evidence type="ECO:0000256" key="1">
    <source>
        <dbReference type="ARBA" id="ARBA00023211"/>
    </source>
</evidence>
<organism evidence="4 5">
    <name type="scientific">Alteromonas sediminis</name>
    <dbReference type="NCBI Taxonomy" id="2259342"/>
    <lineage>
        <taxon>Bacteria</taxon>
        <taxon>Pseudomonadati</taxon>
        <taxon>Pseudomonadota</taxon>
        <taxon>Gammaproteobacteria</taxon>
        <taxon>Alteromonadales</taxon>
        <taxon>Alteromonadaceae</taxon>
        <taxon>Alteromonas/Salinimonas group</taxon>
        <taxon>Alteromonas</taxon>
    </lineage>
</organism>
<dbReference type="Pfam" id="PF14401">
    <property type="entry name" value="RLAN"/>
    <property type="match status" value="1"/>
</dbReference>
<dbReference type="RefSeq" id="WP_124028444.1">
    <property type="nucleotide sequence ID" value="NZ_JBHRSN010000007.1"/>
</dbReference>
<gene>
    <name evidence="4" type="ORF">DRW07_13450</name>
</gene>
<dbReference type="GO" id="GO:0009432">
    <property type="term" value="P:SOS response"/>
    <property type="evidence" value="ECO:0007669"/>
    <property type="project" value="TreeGrafter"/>
</dbReference>
<keyword evidence="5" id="KW-1185">Reference proteome</keyword>
<dbReference type="InterPro" id="IPR013815">
    <property type="entry name" value="ATP_grasp_subdomain_1"/>
</dbReference>
<dbReference type="PANTHER" id="PTHR21621">
    <property type="entry name" value="RIBOSOMAL PROTEIN S6 MODIFICATION PROTEIN"/>
    <property type="match status" value="1"/>
</dbReference>
<dbReference type="GO" id="GO:0005737">
    <property type="term" value="C:cytoplasm"/>
    <property type="evidence" value="ECO:0007669"/>
    <property type="project" value="TreeGrafter"/>
</dbReference>
<dbReference type="PANTHER" id="PTHR21621:SF0">
    <property type="entry name" value="BETA-CITRYLGLUTAMATE SYNTHASE B-RELATED"/>
    <property type="match status" value="1"/>
</dbReference>
<evidence type="ECO:0000313" key="4">
    <source>
        <dbReference type="EMBL" id="RPJ65813.1"/>
    </source>
</evidence>
<dbReference type="Pfam" id="PF08443">
    <property type="entry name" value="RimK"/>
    <property type="match status" value="1"/>
</dbReference>
<keyword evidence="2" id="KW-0547">Nucleotide-binding</keyword>
<name>A0A3N5XZ88_9ALTE</name>
<dbReference type="Proteomes" id="UP000275281">
    <property type="component" value="Unassembled WGS sequence"/>
</dbReference>
<proteinExistence type="predicted"/>
<evidence type="ECO:0000259" key="3">
    <source>
        <dbReference type="PROSITE" id="PS50975"/>
    </source>
</evidence>
<dbReference type="InterPro" id="IPR025839">
    <property type="entry name" value="RLAN_dom"/>
</dbReference>
<feature type="domain" description="ATP-grasp" evidence="3">
    <location>
        <begin position="285"/>
        <end position="477"/>
    </location>
</feature>
<dbReference type="PROSITE" id="PS50975">
    <property type="entry name" value="ATP_GRASP"/>
    <property type="match status" value="1"/>
</dbReference>
<dbReference type="InterPro" id="IPR013651">
    <property type="entry name" value="ATP-grasp_RimK-type"/>
</dbReference>